<proteinExistence type="predicted"/>
<comment type="caution">
    <text evidence="1">The sequence shown here is derived from an EMBL/GenBank/DDBJ whole genome shotgun (WGS) entry which is preliminary data.</text>
</comment>
<sequence length="74" mass="8660">MLNNKLMEKSLNAIESRNSVLRAAINKRNVCPGYGGLFIWRYTPPRKTEHTDRNWRLTLSRFILGFGDRLSDHL</sequence>
<accession>A0A370QQC0</accession>
<keyword evidence="2" id="KW-1185">Reference proteome</keyword>
<gene>
    <name evidence="1" type="ORF">C8D90_105248</name>
</gene>
<protein>
    <submittedName>
        <fullName evidence="1">Uncharacterized protein</fullName>
    </submittedName>
</protein>
<dbReference type="EMBL" id="QRAP01000005">
    <property type="protein sequence ID" value="RDK90962.1"/>
    <property type="molecule type" value="Genomic_DNA"/>
</dbReference>
<name>A0A370QQC0_9GAMM</name>
<dbReference type="Proteomes" id="UP000254848">
    <property type="component" value="Unassembled WGS sequence"/>
</dbReference>
<dbReference type="AlphaFoldDB" id="A0A370QQC0"/>
<reference evidence="1 2" key="1">
    <citation type="submission" date="2018-07" db="EMBL/GenBank/DDBJ databases">
        <title>Genomic Encyclopedia of Type Strains, Phase IV (KMG-IV): sequencing the most valuable type-strain genomes for metagenomic binning, comparative biology and taxonomic classification.</title>
        <authorList>
            <person name="Goeker M."/>
        </authorList>
    </citation>
    <scope>NUCLEOTIDE SEQUENCE [LARGE SCALE GENOMIC DNA]</scope>
    <source>
        <strain evidence="1 2">DSM 103736</strain>
    </source>
</reference>
<organism evidence="1 2">
    <name type="scientific">Enterobacillus tribolii</name>
    <dbReference type="NCBI Taxonomy" id="1487935"/>
    <lineage>
        <taxon>Bacteria</taxon>
        <taxon>Pseudomonadati</taxon>
        <taxon>Pseudomonadota</taxon>
        <taxon>Gammaproteobacteria</taxon>
        <taxon>Enterobacterales</taxon>
        <taxon>Hafniaceae</taxon>
        <taxon>Enterobacillus</taxon>
    </lineage>
</organism>
<evidence type="ECO:0000313" key="1">
    <source>
        <dbReference type="EMBL" id="RDK90962.1"/>
    </source>
</evidence>
<evidence type="ECO:0000313" key="2">
    <source>
        <dbReference type="Proteomes" id="UP000254848"/>
    </source>
</evidence>